<proteinExistence type="predicted"/>
<feature type="compositionally biased region" description="Low complexity" evidence="1">
    <location>
        <begin position="92"/>
        <end position="112"/>
    </location>
</feature>
<dbReference type="EMBL" id="JAPWTJ010000661">
    <property type="protein sequence ID" value="KAJ8976511.1"/>
    <property type="molecule type" value="Genomic_DNA"/>
</dbReference>
<name>A0ABQ9JF02_9CUCU</name>
<evidence type="ECO:0000313" key="3">
    <source>
        <dbReference type="EMBL" id="KAJ8976511.1"/>
    </source>
</evidence>
<accession>A0ABQ9JF02</accession>
<comment type="caution">
    <text evidence="3">The sequence shown here is derived from an EMBL/GenBank/DDBJ whole genome shotgun (WGS) entry which is preliminary data.</text>
</comment>
<sequence>MYMIFVQAIQHMKSYYVELVVIIMTKSRGKKKKKKKTLLKYYTLAAALVAKLCIFLKVVHASVLYKMFLVALAALLLHAARFWLDVKKGYNPRRSSTTSTPSTTTTTTTAATGVGETRTIPMPRALRIPTKNPSSQ</sequence>
<feature type="transmembrane region" description="Helical" evidence="2">
    <location>
        <begin position="64"/>
        <end position="84"/>
    </location>
</feature>
<dbReference type="Proteomes" id="UP001162164">
    <property type="component" value="Unassembled WGS sequence"/>
</dbReference>
<evidence type="ECO:0000256" key="1">
    <source>
        <dbReference type="SAM" id="MobiDB-lite"/>
    </source>
</evidence>
<feature type="transmembrane region" description="Helical" evidence="2">
    <location>
        <begin position="38"/>
        <end position="58"/>
    </location>
</feature>
<keyword evidence="2" id="KW-0472">Membrane</keyword>
<gene>
    <name evidence="3" type="ORF">NQ317_009080</name>
</gene>
<feature type="region of interest" description="Disordered" evidence="1">
    <location>
        <begin position="90"/>
        <end position="114"/>
    </location>
</feature>
<keyword evidence="4" id="KW-1185">Reference proteome</keyword>
<reference evidence="3" key="1">
    <citation type="journal article" date="2023" name="Insect Mol. Biol.">
        <title>Genome sequencing provides insights into the evolution of gene families encoding plant cell wall-degrading enzymes in longhorned beetles.</title>
        <authorList>
            <person name="Shin N.R."/>
            <person name="Okamura Y."/>
            <person name="Kirsch R."/>
            <person name="Pauchet Y."/>
        </authorList>
    </citation>
    <scope>NUCLEOTIDE SEQUENCE</scope>
    <source>
        <strain evidence="3">MMC_N1</strain>
    </source>
</reference>
<evidence type="ECO:0000256" key="2">
    <source>
        <dbReference type="SAM" id="Phobius"/>
    </source>
</evidence>
<organism evidence="3 4">
    <name type="scientific">Molorchus minor</name>
    <dbReference type="NCBI Taxonomy" id="1323400"/>
    <lineage>
        <taxon>Eukaryota</taxon>
        <taxon>Metazoa</taxon>
        <taxon>Ecdysozoa</taxon>
        <taxon>Arthropoda</taxon>
        <taxon>Hexapoda</taxon>
        <taxon>Insecta</taxon>
        <taxon>Pterygota</taxon>
        <taxon>Neoptera</taxon>
        <taxon>Endopterygota</taxon>
        <taxon>Coleoptera</taxon>
        <taxon>Polyphaga</taxon>
        <taxon>Cucujiformia</taxon>
        <taxon>Chrysomeloidea</taxon>
        <taxon>Cerambycidae</taxon>
        <taxon>Lamiinae</taxon>
        <taxon>Monochamini</taxon>
        <taxon>Molorchus</taxon>
    </lineage>
</organism>
<keyword evidence="2" id="KW-0812">Transmembrane</keyword>
<protein>
    <submittedName>
        <fullName evidence="3">Uncharacterized protein</fullName>
    </submittedName>
</protein>
<keyword evidence="2" id="KW-1133">Transmembrane helix</keyword>
<evidence type="ECO:0000313" key="4">
    <source>
        <dbReference type="Proteomes" id="UP001162164"/>
    </source>
</evidence>